<sequence length="1179" mass="132954">MEFQKKVMKKEKENITDLETGVKEIRSQFTEQLKCLDSRVETQVAITLEIQEYYRRRAEVEVEYGRQLDKLARSLLMRHREQKQKRENWNLFSSFACWQQLITETKQEAKDHCALGDLYSSAVLQTLGLLSEDVQRIYKKCREISQETHEELLKVLHELQTGLKTRQTYATEWRAAVSKLKTAESQKAKLEASTPKEKLDKSKKYKVIEKEIQKRRNKFNDANVKGLKSRNEHALSLEASNAALHKYFVDDLPDIMDCMDFGFHTGIAKAIQVHLAAKEGLRRSSQHSSDQIATCINNLDSRTDKRKFIEGNHTAFVAPRKLEQPSPVSPDQEPGSNIDLTVNDDLKDELMSRANMLMRRLTSLRAESEEIWKTIETAEKSLVSMISDDELQKFTAHLFTEESNGRLPESLLPKLKPDRLETEDFYLVKFKEYILRSNRQYRLQAKLDLIRRSLGNEFSEMTVPASPLVVQGQQRPPRRRIGRTPRIGQPKLFGGSIEEYVEVTGKDIPLIVKSCIRVINLYGLQHQGIFRVSGSQVEINHFREAFERGDDPLADMTDASDINSVAGVLKLYLRELREPFFPLVFFDQFMALAQLESKEDFVNRMGEVIQSLPRAVFIVMRYIFHFLHHLSEYSDENMMDPHNLAVCFGPTLVPVPDDKEQVQYQNLVNVLIKNVILYAEEIFPNDGGTTYEKYFTKEPDETEVGEAPSEPSFDEADAETCPSEDETETLEAVAQFDFNARSSRELSFKKGHQLTLYSQVSSDWWRGCHAGKVGLVPDKYILLKFVKEEDRDRSLMPSLCETNLQVDNSANLRRRTSSSGDSIQSARSLTSIESGSTSIPLPSEVASTVSTDSNASPVFLRGVEPKQPPTVAWVRPTSIVEPQSPLPPRDSAIGSLSTPDRLSESEESTTTKEGLLEESPVIEEKTWRLSDQLQATVDLSFEQPCDSSDSASIGSSTESLETQIHAATEETKPPVAKGSFVRKRDLWERKLAESEPGPSKLERGRRVVDARPHIKTRSYAAAPTPDLVMDLPVISCLSSSPQTSSSSSVSSPSPTETAADTFAAQNQSTLKKSDAARRKGGTAEPIAAKTKTASTNANLAPRNPSDPHDLRTATIEPDSENNQPTSEFPLPRTPKLATKFPHFYNLPTPVLPTPGTQLVNFRAHLRSRSTSKTDEDSKE</sequence>
<evidence type="ECO:0000256" key="5">
    <source>
        <dbReference type="PROSITE-ProRule" id="PRU01077"/>
    </source>
</evidence>
<dbReference type="InterPro" id="IPR001060">
    <property type="entry name" value="FCH_dom"/>
</dbReference>
<dbReference type="CDD" id="cd11809">
    <property type="entry name" value="SH3_srGAP"/>
    <property type="match status" value="1"/>
</dbReference>
<dbReference type="AlphaFoldDB" id="A0AA88I2I5"/>
<evidence type="ECO:0000259" key="9">
    <source>
        <dbReference type="PROSITE" id="PS51741"/>
    </source>
</evidence>
<dbReference type="PROSITE" id="PS50002">
    <property type="entry name" value="SH3"/>
    <property type="match status" value="1"/>
</dbReference>
<evidence type="ECO:0000256" key="1">
    <source>
        <dbReference type="ARBA" id="ARBA00022443"/>
    </source>
</evidence>
<feature type="domain" description="Rho-GAP" evidence="8">
    <location>
        <begin position="495"/>
        <end position="683"/>
    </location>
</feature>
<dbReference type="SMART" id="SM00055">
    <property type="entry name" value="FCH"/>
    <property type="match status" value="1"/>
</dbReference>
<organism evidence="10 11">
    <name type="scientific">Artemia franciscana</name>
    <name type="common">Brine shrimp</name>
    <name type="synonym">Artemia sanfranciscana</name>
    <dbReference type="NCBI Taxonomy" id="6661"/>
    <lineage>
        <taxon>Eukaryota</taxon>
        <taxon>Metazoa</taxon>
        <taxon>Ecdysozoa</taxon>
        <taxon>Arthropoda</taxon>
        <taxon>Crustacea</taxon>
        <taxon>Branchiopoda</taxon>
        <taxon>Anostraca</taxon>
        <taxon>Artemiidae</taxon>
        <taxon>Artemia</taxon>
    </lineage>
</organism>
<reference evidence="10" key="1">
    <citation type="submission" date="2023-07" db="EMBL/GenBank/DDBJ databases">
        <title>Chromosome-level genome assembly of Artemia franciscana.</title>
        <authorList>
            <person name="Jo E."/>
        </authorList>
    </citation>
    <scope>NUCLEOTIDE SEQUENCE</scope>
    <source>
        <tissue evidence="10">Whole body</tissue>
    </source>
</reference>
<evidence type="ECO:0000313" key="11">
    <source>
        <dbReference type="Proteomes" id="UP001187531"/>
    </source>
</evidence>
<dbReference type="EMBL" id="JAVRJZ010000005">
    <property type="protein sequence ID" value="KAK2722755.1"/>
    <property type="molecule type" value="Genomic_DNA"/>
</dbReference>
<evidence type="ECO:0000256" key="2">
    <source>
        <dbReference type="ARBA" id="ARBA00022468"/>
    </source>
</evidence>
<dbReference type="GO" id="GO:0007165">
    <property type="term" value="P:signal transduction"/>
    <property type="evidence" value="ECO:0007669"/>
    <property type="project" value="InterPro"/>
</dbReference>
<dbReference type="Pfam" id="PF00620">
    <property type="entry name" value="RhoGAP"/>
    <property type="match status" value="1"/>
</dbReference>
<feature type="region of interest" description="Disordered" evidence="6">
    <location>
        <begin position="1037"/>
        <end position="1137"/>
    </location>
</feature>
<dbReference type="InterPro" id="IPR027267">
    <property type="entry name" value="AH/BAR_dom_sf"/>
</dbReference>
<keyword evidence="1 4" id="KW-0728">SH3 domain</keyword>
<dbReference type="GO" id="GO:0005096">
    <property type="term" value="F:GTPase activator activity"/>
    <property type="evidence" value="ECO:0007669"/>
    <property type="project" value="UniProtKB-KW"/>
</dbReference>
<accession>A0AA88I2I5</accession>
<feature type="compositionally biased region" description="Low complexity" evidence="6">
    <location>
        <begin position="1087"/>
        <end position="1100"/>
    </location>
</feature>
<dbReference type="FunFam" id="1.10.555.10:FF:000026">
    <property type="entry name" value="Rho GTPase activating protein 4"/>
    <property type="match status" value="1"/>
</dbReference>
<feature type="compositionally biased region" description="Low complexity" evidence="6">
    <location>
        <begin position="1037"/>
        <end position="1054"/>
    </location>
</feature>
<feature type="compositionally biased region" description="Polar residues" evidence="6">
    <location>
        <begin position="1055"/>
        <end position="1070"/>
    </location>
</feature>
<feature type="region of interest" description="Disordered" evidence="6">
    <location>
        <begin position="699"/>
        <end position="725"/>
    </location>
</feature>
<feature type="domain" description="SH3" evidence="7">
    <location>
        <begin position="727"/>
        <end position="786"/>
    </location>
</feature>
<dbReference type="SUPFAM" id="SSF48350">
    <property type="entry name" value="GTPase activation domain, GAP"/>
    <property type="match status" value="1"/>
</dbReference>
<dbReference type="SUPFAM" id="SSF103657">
    <property type="entry name" value="BAR/IMD domain-like"/>
    <property type="match status" value="1"/>
</dbReference>
<evidence type="ECO:0008006" key="12">
    <source>
        <dbReference type="Google" id="ProtNLM"/>
    </source>
</evidence>
<keyword evidence="3 5" id="KW-0175">Coiled coil</keyword>
<dbReference type="Pfam" id="PF00611">
    <property type="entry name" value="FCH"/>
    <property type="match status" value="1"/>
</dbReference>
<dbReference type="PROSITE" id="PS50238">
    <property type="entry name" value="RHOGAP"/>
    <property type="match status" value="1"/>
</dbReference>
<dbReference type="InterPro" id="IPR001452">
    <property type="entry name" value="SH3_domain"/>
</dbReference>
<dbReference type="PROSITE" id="PS51741">
    <property type="entry name" value="F_BAR"/>
    <property type="match status" value="1"/>
</dbReference>
<proteinExistence type="predicted"/>
<gene>
    <name evidence="10" type="ORF">QYM36_003072</name>
</gene>
<feature type="domain" description="F-BAR" evidence="9">
    <location>
        <begin position="23"/>
        <end position="304"/>
    </location>
</feature>
<dbReference type="Gene3D" id="1.20.1270.60">
    <property type="entry name" value="Arfaptin homology (AH) domain/BAR domain"/>
    <property type="match status" value="1"/>
</dbReference>
<dbReference type="Gene3D" id="1.10.555.10">
    <property type="entry name" value="Rho GTPase activation protein"/>
    <property type="match status" value="1"/>
</dbReference>
<dbReference type="PANTHER" id="PTHR14166">
    <property type="entry name" value="SLIT-ROBO RHO GTPASE ACTIVATING PROTEIN"/>
    <property type="match status" value="1"/>
</dbReference>
<dbReference type="FunFam" id="1.20.1270.60:FF:000094">
    <property type="entry name" value="SLIT-ROBO Rho GTPase-activating 2 protein"/>
    <property type="match status" value="1"/>
</dbReference>
<dbReference type="InterPro" id="IPR036028">
    <property type="entry name" value="SH3-like_dom_sf"/>
</dbReference>
<feature type="compositionally biased region" description="Acidic residues" evidence="6">
    <location>
        <begin position="712"/>
        <end position="725"/>
    </location>
</feature>
<dbReference type="InterPro" id="IPR051627">
    <property type="entry name" value="SLIT-ROBO_RhoGAP"/>
</dbReference>
<evidence type="ECO:0000259" key="8">
    <source>
        <dbReference type="PROSITE" id="PS50238"/>
    </source>
</evidence>
<evidence type="ECO:0000259" key="7">
    <source>
        <dbReference type="PROSITE" id="PS50002"/>
    </source>
</evidence>
<feature type="region of interest" description="Disordered" evidence="6">
    <location>
        <begin position="877"/>
        <end position="914"/>
    </location>
</feature>
<evidence type="ECO:0000256" key="6">
    <source>
        <dbReference type="SAM" id="MobiDB-lite"/>
    </source>
</evidence>
<feature type="region of interest" description="Disordered" evidence="6">
    <location>
        <begin position="810"/>
        <end position="848"/>
    </location>
</feature>
<dbReference type="CDD" id="cd07656">
    <property type="entry name" value="F-BAR_srGAP"/>
    <property type="match status" value="1"/>
</dbReference>
<evidence type="ECO:0000256" key="4">
    <source>
        <dbReference type="PROSITE-ProRule" id="PRU00192"/>
    </source>
</evidence>
<dbReference type="InterPro" id="IPR000198">
    <property type="entry name" value="RhoGAP_dom"/>
</dbReference>
<dbReference type="FunFam" id="2.30.30.40:FF:000136">
    <property type="entry name" value="Rho GTPase activating protein 4"/>
    <property type="match status" value="1"/>
</dbReference>
<evidence type="ECO:0000256" key="3">
    <source>
        <dbReference type="ARBA" id="ARBA00023054"/>
    </source>
</evidence>
<keyword evidence="2" id="KW-0343">GTPase activation</keyword>
<evidence type="ECO:0000313" key="10">
    <source>
        <dbReference type="EMBL" id="KAK2722755.1"/>
    </source>
</evidence>
<name>A0AA88I2I5_ARTSF</name>
<protein>
    <recommendedName>
        <fullName evidence="12">SLIT-ROBO Rho GTPase activating protein</fullName>
    </recommendedName>
</protein>
<dbReference type="InterPro" id="IPR008936">
    <property type="entry name" value="Rho_GTPase_activation_prot"/>
</dbReference>
<dbReference type="Proteomes" id="UP001187531">
    <property type="component" value="Unassembled WGS sequence"/>
</dbReference>
<dbReference type="InterPro" id="IPR031160">
    <property type="entry name" value="F_BAR_dom"/>
</dbReference>
<dbReference type="SUPFAM" id="SSF50044">
    <property type="entry name" value="SH3-domain"/>
    <property type="match status" value="1"/>
</dbReference>
<dbReference type="Pfam" id="PF00018">
    <property type="entry name" value="SH3_1"/>
    <property type="match status" value="1"/>
</dbReference>
<keyword evidence="11" id="KW-1185">Reference proteome</keyword>
<comment type="caution">
    <text evidence="10">The sequence shown here is derived from an EMBL/GenBank/DDBJ whole genome shotgun (WGS) entry which is preliminary data.</text>
</comment>
<dbReference type="SMART" id="SM00326">
    <property type="entry name" value="SH3"/>
    <property type="match status" value="1"/>
</dbReference>
<dbReference type="Gene3D" id="2.30.30.40">
    <property type="entry name" value="SH3 Domains"/>
    <property type="match status" value="1"/>
</dbReference>
<dbReference type="CDD" id="cd04383">
    <property type="entry name" value="RhoGAP_srGAP"/>
    <property type="match status" value="1"/>
</dbReference>
<dbReference type="SMART" id="SM00324">
    <property type="entry name" value="RhoGAP"/>
    <property type="match status" value="1"/>
</dbReference>